<evidence type="ECO:0000256" key="5">
    <source>
        <dbReference type="ARBA" id="ARBA00039789"/>
    </source>
</evidence>
<reference evidence="7 8" key="2">
    <citation type="journal article" date="2017" name="Sci. Rep.">
        <title>A mobile pathogenicity chromosome in Fusarium oxysporum for infection of multiple cucurbit species.</title>
        <authorList>
            <person name="van Dam P."/>
            <person name="Fokkens L."/>
            <person name="Ayukawa Y."/>
            <person name="van der Gragt M."/>
            <person name="Ter Horst A."/>
            <person name="Brankovics B."/>
            <person name="Houterman P.M."/>
            <person name="Arie T."/>
            <person name="Rep M."/>
        </authorList>
    </citation>
    <scope>NUCLEOTIDE SEQUENCE [LARGE SCALE GENOMIC DNA]</scope>
    <source>
        <strain evidence="7 8">Forc016</strain>
    </source>
</reference>
<dbReference type="InterPro" id="IPR001680">
    <property type="entry name" value="WD40_rpt"/>
</dbReference>
<evidence type="ECO:0000256" key="3">
    <source>
        <dbReference type="ARBA" id="ARBA00023054"/>
    </source>
</evidence>
<gene>
    <name evidence="7" type="ORF">AU210_014262</name>
</gene>
<comment type="similarity">
    <text evidence="4">Belongs to the WD repeat MDV1/CAF4 family.</text>
</comment>
<proteinExistence type="inferred from homology"/>
<dbReference type="SMART" id="SM00320">
    <property type="entry name" value="WD40"/>
    <property type="match status" value="4"/>
</dbReference>
<organism evidence="7 8">
    <name type="scientific">Fusarium oxysporum f. sp. radicis-cucumerinum</name>
    <dbReference type="NCBI Taxonomy" id="327505"/>
    <lineage>
        <taxon>Eukaryota</taxon>
        <taxon>Fungi</taxon>
        <taxon>Dikarya</taxon>
        <taxon>Ascomycota</taxon>
        <taxon>Pezizomycotina</taxon>
        <taxon>Sordariomycetes</taxon>
        <taxon>Hypocreomycetidae</taxon>
        <taxon>Hypocreales</taxon>
        <taxon>Nectriaceae</taxon>
        <taxon>Fusarium</taxon>
        <taxon>Fusarium oxysporum species complex</taxon>
    </lineage>
</organism>
<evidence type="ECO:0000256" key="6">
    <source>
        <dbReference type="ARBA" id="ARBA00043913"/>
    </source>
</evidence>
<dbReference type="Proteomes" id="UP000219602">
    <property type="component" value="Chromosome 12"/>
</dbReference>
<evidence type="ECO:0000313" key="7">
    <source>
        <dbReference type="EMBL" id="PCD25153.1"/>
    </source>
</evidence>
<name>A0A2H3GHS8_FUSOX</name>
<dbReference type="InterPro" id="IPR011047">
    <property type="entry name" value="Quinoprotein_ADH-like_sf"/>
</dbReference>
<evidence type="ECO:0000256" key="1">
    <source>
        <dbReference type="ARBA" id="ARBA00022574"/>
    </source>
</evidence>
<dbReference type="SUPFAM" id="SSF50998">
    <property type="entry name" value="Quinoprotein alcohol dehydrogenase-like"/>
    <property type="match status" value="1"/>
</dbReference>
<evidence type="ECO:0000313" key="8">
    <source>
        <dbReference type="Proteomes" id="UP000219602"/>
    </source>
</evidence>
<dbReference type="Gene3D" id="2.130.10.10">
    <property type="entry name" value="YVTN repeat-like/Quinoprotein amine dehydrogenase"/>
    <property type="match status" value="3"/>
</dbReference>
<dbReference type="STRING" id="327505.A0A2H3GHS8"/>
<protein>
    <recommendedName>
        <fullName evidence="5">Mitochondrial division protein 1</fullName>
    </recommendedName>
</protein>
<evidence type="ECO:0000256" key="4">
    <source>
        <dbReference type="ARBA" id="ARBA00038415"/>
    </source>
</evidence>
<keyword evidence="1" id="KW-0853">WD repeat</keyword>
<dbReference type="SUPFAM" id="SSF50978">
    <property type="entry name" value="WD40 repeat-like"/>
    <property type="match status" value="1"/>
</dbReference>
<dbReference type="AlphaFoldDB" id="A0A2H3GHS8"/>
<keyword evidence="3" id="KW-0175">Coiled coil</keyword>
<comment type="caution">
    <text evidence="7">The sequence shown here is derived from an EMBL/GenBank/DDBJ whole genome shotgun (WGS) entry which is preliminary data.</text>
</comment>
<dbReference type="InterPro" id="IPR015943">
    <property type="entry name" value="WD40/YVTN_repeat-like_dom_sf"/>
</dbReference>
<dbReference type="EMBL" id="MABQ02000010">
    <property type="protein sequence ID" value="PCD25153.1"/>
    <property type="molecule type" value="Genomic_DNA"/>
</dbReference>
<reference evidence="7 8" key="1">
    <citation type="journal article" date="2016" name="Environ. Microbiol.">
        <title>Effector profiles distinguish formae speciales of Fusarium oxysporum.</title>
        <authorList>
            <person name="van Dam P."/>
            <person name="Fokkens L."/>
            <person name="Schmidt S.M."/>
            <person name="Linmans J.H."/>
            <person name="Kistler H.C."/>
            <person name="Ma L.J."/>
            <person name="Rep M."/>
        </authorList>
    </citation>
    <scope>NUCLEOTIDE SEQUENCE [LARGE SCALE GENOMIC DNA]</scope>
    <source>
        <strain evidence="7 8">Forc016</strain>
    </source>
</reference>
<sequence>MKLKKSFVDIIGSLVLLASPLSIFPLAKLLGVDTWSISSQVDPLRSVIDVPEDDSPLQLFHLSFRDYILSQSAGNLQVSETETQARLTSRCLGLMRGTLKVDICGLLSPGKSHSDIEPSTIDEHLSIEIQYACLYWVHHLKSTGSRIHDDDDAYSFLQSFFTNWFEVSCLLRRVDDSLRMLQELQSLVDEASGPQVLQFIQDAIQFIRYFRASIEETRLQIYHSGTIFSPRASIAPTPLEDRHYPDYIMQSSNIDPNWPQSQTLQVLDERLSQMAFLPHNKLASIGYLGELRIWDQRSCSRLHSLSHGFKRGFITILAWYNSRIIAVGWPDMIKVWNLDSGACVRSFPLTRCSGTETIAFSDDRKFICSICTLDLECVAFIHSLDTGKCVSEFEIPDKPSPILLSPKGQWIAAIAQKSMLLSEWSHSTKPSWTVLGPQQKHDIVSFSSDGTLVASLSSTSKMVKVWSTESYECLHMLNFETPIVHNQLTLNQDWLVISLDNYRTLVLDMKTGAVSMTLCSYFKAGPVISDDGTLLAGQSLEGAVRVWDPTSRTLTDSTATEQPMGVELVTPFKDDNTILSHSWGKVKIWDMESAICKEELEPEVPLETQTFIAAASGAPVFAILKDTAVEIWDTNPLRHVNTFERTFSCLGERYYCLAISANGERLAVGSSEPGTVEIWDVKNARVYMNTHVQVWDASTGKSIFLLRPSPELPLSNLATSFLNTHAVVQGGRAGDDVLGTYYISQDPAWVMRKDERILWLPPDYRPGSVYVRNGNGPGNSFWACIIPVPEGIGSQRNESILKITPSNVGY</sequence>
<evidence type="ECO:0000256" key="2">
    <source>
        <dbReference type="ARBA" id="ARBA00022737"/>
    </source>
</evidence>
<keyword evidence="2" id="KW-0677">Repeat</keyword>
<comment type="function">
    <text evidence="6">Involved in mitochondrial fission. Acts as an adapter protein required to form mitochondrial fission complexes. Formation of these complexes is required to promote constriction and fission of the mitochondrial compartment at a late step in mitochondrial division.</text>
</comment>
<dbReference type="GO" id="GO:1990234">
    <property type="term" value="C:transferase complex"/>
    <property type="evidence" value="ECO:0007669"/>
    <property type="project" value="UniProtKB-ARBA"/>
</dbReference>
<dbReference type="PANTHER" id="PTHR22847:SF637">
    <property type="entry name" value="WD REPEAT DOMAIN 5B"/>
    <property type="match status" value="1"/>
</dbReference>
<dbReference type="InterPro" id="IPR036322">
    <property type="entry name" value="WD40_repeat_dom_sf"/>
</dbReference>
<dbReference type="PANTHER" id="PTHR22847">
    <property type="entry name" value="WD40 REPEAT PROTEIN"/>
    <property type="match status" value="1"/>
</dbReference>
<accession>A0A2H3GHS8</accession>